<feature type="region of interest" description="Disordered" evidence="1">
    <location>
        <begin position="599"/>
        <end position="646"/>
    </location>
</feature>
<feature type="region of interest" description="Disordered" evidence="1">
    <location>
        <begin position="500"/>
        <end position="530"/>
    </location>
</feature>
<feature type="compositionally biased region" description="Pro residues" evidence="1">
    <location>
        <begin position="607"/>
        <end position="622"/>
    </location>
</feature>
<accession>A0A0N0DVM1</accession>
<feature type="compositionally biased region" description="Polar residues" evidence="1">
    <location>
        <begin position="167"/>
        <end position="184"/>
    </location>
</feature>
<evidence type="ECO:0000313" key="2">
    <source>
        <dbReference type="EMBL" id="KPA80564.1"/>
    </source>
</evidence>
<evidence type="ECO:0000256" key="1">
    <source>
        <dbReference type="SAM" id="MobiDB-lite"/>
    </source>
</evidence>
<feature type="compositionally biased region" description="Low complexity" evidence="1">
    <location>
        <begin position="185"/>
        <end position="195"/>
    </location>
</feature>
<sequence>MPKKKVLYFHTSRCNAVTEEDIEHVWEALDPARWGFQHARAWRRLRKAGAPTQATGLRSARHMYPLPPHPSVIEYTRSTSTGTATTIVVKPPPGIESPTDGTSASDQSTVVVQPSAAVVSAPSAPSSSSRLSVEESCPEDETLKACVGAAPRADTFSQQNLASNTAEHGNAIDNSNGNSAATIMTTSSSSSSSSTAYTRMDEVHPTNSTRPLARIRLAAYQKQFVPTFFSAGIRPTKQCLSPASSFSELRGVPPAPFFDATQQDAPPEAQLPPHADDVAIHIAQEQEEVPTAQAEAVPSASPCGGESSAVEMVEMADQTATQHVEGEQRTEAVLSTVSSIASVDDAPCISVEFGAPPPTSSLPPVAYSATQQQRPELATRSARSAVLSRVPSSKWRALSAESNPCVQQQPDPSVMTSVAEKKELVIEPHRSTVLRSAAVNVSTAPAPASPPPPVPPAILEHAVTTEEKEVSASSPSPSLTRQSLCRVPTRCRSEPRAFFNDAKPPVASPLPSALTTTPAHAPKAVSAPLSPPAPKALAPLTASLSRSSASLAAAETVTPALEGINEVPASAQKAQTCAAPPTPSQPLVTQLPRLAAFESQEATPCAGAPPPSPPRSSSPPPAIARKERTVESVKAPAPSPPPAAILSTGVAKGDAATVSLRTAETVLRCTAPALPAKAQNSRFMRLAVTERFY</sequence>
<gene>
    <name evidence="2" type="ORF">ABB37_04766</name>
</gene>
<protein>
    <submittedName>
        <fullName evidence="2">Uncharacterized protein</fullName>
    </submittedName>
</protein>
<organism evidence="2 3">
    <name type="scientific">Leptomonas pyrrhocoris</name>
    <name type="common">Firebug parasite</name>
    <dbReference type="NCBI Taxonomy" id="157538"/>
    <lineage>
        <taxon>Eukaryota</taxon>
        <taxon>Discoba</taxon>
        <taxon>Euglenozoa</taxon>
        <taxon>Kinetoplastea</taxon>
        <taxon>Metakinetoplastina</taxon>
        <taxon>Trypanosomatida</taxon>
        <taxon>Trypanosomatidae</taxon>
        <taxon>Leishmaniinae</taxon>
        <taxon>Leptomonas</taxon>
    </lineage>
</organism>
<feature type="region of interest" description="Disordered" evidence="1">
    <location>
        <begin position="252"/>
        <end position="273"/>
    </location>
</feature>
<feature type="region of interest" description="Disordered" evidence="1">
    <location>
        <begin position="167"/>
        <end position="207"/>
    </location>
</feature>
<feature type="region of interest" description="Disordered" evidence="1">
    <location>
        <begin position="467"/>
        <end position="487"/>
    </location>
</feature>
<dbReference type="AlphaFoldDB" id="A0A0N0DVM1"/>
<dbReference type="OMA" id="ARHNTAW"/>
<reference evidence="2 3" key="1">
    <citation type="submission" date="2015-07" db="EMBL/GenBank/DDBJ databases">
        <title>High-quality genome of monoxenous trypanosomatid Leptomonas pyrrhocoris.</title>
        <authorList>
            <person name="Flegontov P."/>
            <person name="Butenko A."/>
            <person name="Firsov S."/>
            <person name="Vlcek C."/>
            <person name="Logacheva M.D."/>
            <person name="Field M."/>
            <person name="Filatov D."/>
            <person name="Flegontova O."/>
            <person name="Gerasimov E."/>
            <person name="Jackson A.P."/>
            <person name="Kelly S."/>
            <person name="Opperdoes F."/>
            <person name="O'Reilly A."/>
            <person name="Votypka J."/>
            <person name="Yurchenko V."/>
            <person name="Lukes J."/>
        </authorList>
    </citation>
    <scope>NUCLEOTIDE SEQUENCE [LARGE SCALE GENOMIC DNA]</scope>
    <source>
        <strain evidence="2">H10</strain>
    </source>
</reference>
<proteinExistence type="predicted"/>
<evidence type="ECO:0000313" key="3">
    <source>
        <dbReference type="Proteomes" id="UP000037923"/>
    </source>
</evidence>
<dbReference type="RefSeq" id="XP_015659003.1">
    <property type="nucleotide sequence ID" value="XM_015802559.1"/>
</dbReference>
<keyword evidence="3" id="KW-1185">Reference proteome</keyword>
<feature type="compositionally biased region" description="Polar residues" evidence="1">
    <location>
        <begin position="471"/>
        <end position="483"/>
    </location>
</feature>
<dbReference type="GeneID" id="26905057"/>
<dbReference type="Proteomes" id="UP000037923">
    <property type="component" value="Unassembled WGS sequence"/>
</dbReference>
<comment type="caution">
    <text evidence="2">The sequence shown here is derived from an EMBL/GenBank/DDBJ whole genome shotgun (WGS) entry which is preliminary data.</text>
</comment>
<dbReference type="RefSeq" id="XP_015659002.1">
    <property type="nucleotide sequence ID" value="XM_015802558.1"/>
</dbReference>
<dbReference type="VEuPathDB" id="TriTrypDB:LpyrH10_08_2150"/>
<dbReference type="EMBL" id="LGTL01000008">
    <property type="protein sequence ID" value="KPA80564.1"/>
    <property type="molecule type" value="Genomic_DNA"/>
</dbReference>
<dbReference type="EMBL" id="LGTL01000008">
    <property type="protein sequence ID" value="KPA80563.1"/>
    <property type="molecule type" value="Genomic_DNA"/>
</dbReference>
<name>A0A0N0DVM1_LEPPY</name>